<organism evidence="1 2">
    <name type="scientific">Xanthomonas phage SB4</name>
    <dbReference type="NCBI Taxonomy" id="3117473"/>
    <lineage>
        <taxon>Viruses</taxon>
        <taxon>Duplodnaviria</taxon>
        <taxon>Heunggongvirae</taxon>
        <taxon>Uroviricota</taxon>
        <taxon>Caudoviricetes</taxon>
        <taxon>Autographivirales</taxon>
        <taxon>Autonotataviridae</taxon>
        <taxon>Gujervirinae</taxon>
        <taxon>Ceskevirus</taxon>
        <taxon>Ceskevirus SB4</taxon>
    </lineage>
</organism>
<proteinExistence type="predicted"/>
<evidence type="ECO:0000313" key="1">
    <source>
        <dbReference type="EMBL" id="WWO60272.1"/>
    </source>
</evidence>
<sequence>MSRAGKVYREYRIIYLPTGRLVKTVTAHSVLSAKRAAGYHDWQLHVVKEVQA</sequence>
<name>A0ABZ2GZJ3_9CAUD</name>
<dbReference type="EMBL" id="PP079415">
    <property type="protein sequence ID" value="WWO60272.1"/>
    <property type="molecule type" value="Genomic_DNA"/>
</dbReference>
<accession>A0ABZ2GZJ3</accession>
<dbReference type="Proteomes" id="UP001384053">
    <property type="component" value="Segment"/>
</dbReference>
<keyword evidence="2" id="KW-1185">Reference proteome</keyword>
<evidence type="ECO:0000313" key="2">
    <source>
        <dbReference type="Proteomes" id="UP001384053"/>
    </source>
</evidence>
<reference evidence="1 2" key="1">
    <citation type="submission" date="2024-01" db="EMBL/GenBank/DDBJ databases">
        <title>Novel lytic viruses for Xanthomonas sp. and Stenotrophomonas maltophilia.</title>
        <authorList>
            <person name="Petrzik K."/>
            <person name="Brazdova S."/>
            <person name="Sovova L."/>
            <person name="Neoralova M."/>
        </authorList>
    </citation>
    <scope>NUCLEOTIDE SEQUENCE [LARGE SCALE GENOMIC DNA]</scope>
</reference>
<protein>
    <submittedName>
        <fullName evidence="1">Uncharacterized protein</fullName>
    </submittedName>
</protein>